<evidence type="ECO:0000313" key="2">
    <source>
        <dbReference type="Proteomes" id="UP000503313"/>
    </source>
</evidence>
<dbReference type="KEGG" id="adz:ADFLV_1703"/>
<dbReference type="RefSeq" id="WP_158310009.1">
    <property type="nucleotide sequence ID" value="NZ_CP053835.1"/>
</dbReference>
<evidence type="ECO:0000313" key="1">
    <source>
        <dbReference type="EMBL" id="QKF77723.1"/>
    </source>
</evidence>
<organism evidence="1 2">
    <name type="scientific">Arcobacter defluvii</name>
    <dbReference type="NCBI Taxonomy" id="873191"/>
    <lineage>
        <taxon>Bacteria</taxon>
        <taxon>Pseudomonadati</taxon>
        <taxon>Campylobacterota</taxon>
        <taxon>Epsilonproteobacteria</taxon>
        <taxon>Campylobacterales</taxon>
        <taxon>Arcobacteraceae</taxon>
        <taxon>Arcobacter</taxon>
    </lineage>
</organism>
<dbReference type="Proteomes" id="UP000503313">
    <property type="component" value="Chromosome"/>
</dbReference>
<evidence type="ECO:0008006" key="3">
    <source>
        <dbReference type="Google" id="ProtNLM"/>
    </source>
</evidence>
<keyword evidence="2" id="KW-1185">Reference proteome</keyword>
<proteinExistence type="predicted"/>
<protein>
    <recommendedName>
        <fullName evidence="3">Lipoprotein</fullName>
    </recommendedName>
</protein>
<dbReference type="PROSITE" id="PS51257">
    <property type="entry name" value="PROKAR_LIPOPROTEIN"/>
    <property type="match status" value="1"/>
</dbReference>
<name>A0AAE7E7S4_9BACT</name>
<dbReference type="EMBL" id="CP053835">
    <property type="protein sequence ID" value="QKF77723.1"/>
    <property type="molecule type" value="Genomic_DNA"/>
</dbReference>
<sequence>MKNLFLILLINCLFLGCTQNQVTEEICKKEGKIYKVNKVLNLRSGNYEDKAQCI</sequence>
<accession>A0AAE7E7S4</accession>
<reference evidence="1 2" key="1">
    <citation type="submission" date="2020-05" db="EMBL/GenBank/DDBJ databases">
        <title>Complete genome sequencing of Campylobacter and Arcobacter type strains.</title>
        <authorList>
            <person name="Miller W.G."/>
            <person name="Yee E."/>
        </authorList>
    </citation>
    <scope>NUCLEOTIDE SEQUENCE [LARGE SCALE GENOMIC DNA]</scope>
    <source>
        <strain evidence="1 2">LMG 25694</strain>
    </source>
</reference>
<dbReference type="AlphaFoldDB" id="A0AAE7E7S4"/>
<gene>
    <name evidence="1" type="ORF">ADFLV_1703</name>
</gene>